<dbReference type="Gene3D" id="3.30.450.20">
    <property type="entry name" value="PAS domain"/>
    <property type="match status" value="4"/>
</dbReference>
<dbReference type="PANTHER" id="PTHR44757:SF2">
    <property type="entry name" value="BIOFILM ARCHITECTURE MAINTENANCE PROTEIN MBAA"/>
    <property type="match status" value="1"/>
</dbReference>
<dbReference type="InterPro" id="IPR001610">
    <property type="entry name" value="PAC"/>
</dbReference>
<organism evidence="5 6">
    <name type="scientific">Roseobacter sinensis</name>
    <dbReference type="NCBI Taxonomy" id="2931391"/>
    <lineage>
        <taxon>Bacteria</taxon>
        <taxon>Pseudomonadati</taxon>
        <taxon>Pseudomonadota</taxon>
        <taxon>Alphaproteobacteria</taxon>
        <taxon>Rhodobacterales</taxon>
        <taxon>Roseobacteraceae</taxon>
        <taxon>Roseobacter</taxon>
    </lineage>
</organism>
<dbReference type="PANTHER" id="PTHR44757">
    <property type="entry name" value="DIGUANYLATE CYCLASE DGCP"/>
    <property type="match status" value="1"/>
</dbReference>
<dbReference type="InterPro" id="IPR052155">
    <property type="entry name" value="Biofilm_reg_signaling"/>
</dbReference>
<feature type="domain" description="PAC" evidence="2">
    <location>
        <begin position="334"/>
        <end position="387"/>
    </location>
</feature>
<feature type="domain" description="PAS" evidence="1">
    <location>
        <begin position="388"/>
        <end position="460"/>
    </location>
</feature>
<dbReference type="PROSITE" id="PS50883">
    <property type="entry name" value="EAL"/>
    <property type="match status" value="1"/>
</dbReference>
<feature type="domain" description="EAL" evidence="3">
    <location>
        <begin position="695"/>
        <end position="946"/>
    </location>
</feature>
<comment type="caution">
    <text evidence="5">The sequence shown here is derived from an EMBL/GenBank/DDBJ whole genome shotgun (WGS) entry which is preliminary data.</text>
</comment>
<accession>A0ABT3BKC8</accession>
<dbReference type="NCBIfam" id="TIGR00229">
    <property type="entry name" value="sensory_box"/>
    <property type="match status" value="2"/>
</dbReference>
<name>A0ABT3BKC8_9RHOB</name>
<dbReference type="InterPro" id="IPR000160">
    <property type="entry name" value="GGDEF_dom"/>
</dbReference>
<dbReference type="InterPro" id="IPR035919">
    <property type="entry name" value="EAL_sf"/>
</dbReference>
<dbReference type="InterPro" id="IPR013655">
    <property type="entry name" value="PAS_fold_3"/>
</dbReference>
<dbReference type="Pfam" id="PF00990">
    <property type="entry name" value="GGDEF"/>
    <property type="match status" value="1"/>
</dbReference>
<dbReference type="SMART" id="SM00086">
    <property type="entry name" value="PAC"/>
    <property type="match status" value="3"/>
</dbReference>
<dbReference type="InterPro" id="IPR013656">
    <property type="entry name" value="PAS_4"/>
</dbReference>
<dbReference type="SMART" id="SM00052">
    <property type="entry name" value="EAL"/>
    <property type="match status" value="1"/>
</dbReference>
<gene>
    <name evidence="5" type="ORF">MUB52_21565</name>
</gene>
<dbReference type="PROSITE" id="PS50112">
    <property type="entry name" value="PAS"/>
    <property type="match status" value="1"/>
</dbReference>
<dbReference type="CDD" id="cd00130">
    <property type="entry name" value="PAS"/>
    <property type="match status" value="2"/>
</dbReference>
<evidence type="ECO:0000313" key="5">
    <source>
        <dbReference type="EMBL" id="MCV3274030.1"/>
    </source>
</evidence>
<dbReference type="InterPro" id="IPR000700">
    <property type="entry name" value="PAS-assoc_C"/>
</dbReference>
<proteinExistence type="predicted"/>
<dbReference type="SMART" id="SM00267">
    <property type="entry name" value="GGDEF"/>
    <property type="match status" value="1"/>
</dbReference>
<protein>
    <submittedName>
        <fullName evidence="5">EAL domain-containing protein</fullName>
    </submittedName>
</protein>
<evidence type="ECO:0000313" key="6">
    <source>
        <dbReference type="Proteomes" id="UP001208690"/>
    </source>
</evidence>
<dbReference type="PROSITE" id="PS50887">
    <property type="entry name" value="GGDEF"/>
    <property type="match status" value="1"/>
</dbReference>
<dbReference type="CDD" id="cd01948">
    <property type="entry name" value="EAL"/>
    <property type="match status" value="1"/>
</dbReference>
<dbReference type="Pfam" id="PF00563">
    <property type="entry name" value="EAL"/>
    <property type="match status" value="1"/>
</dbReference>
<dbReference type="Pfam" id="PF08448">
    <property type="entry name" value="PAS_4"/>
    <property type="match status" value="1"/>
</dbReference>
<dbReference type="InterPro" id="IPR001633">
    <property type="entry name" value="EAL_dom"/>
</dbReference>
<dbReference type="EMBL" id="JALIEB010000025">
    <property type="protein sequence ID" value="MCV3274030.1"/>
    <property type="molecule type" value="Genomic_DNA"/>
</dbReference>
<dbReference type="CDD" id="cd01949">
    <property type="entry name" value="GGDEF"/>
    <property type="match status" value="1"/>
</dbReference>
<dbReference type="InterPro" id="IPR043128">
    <property type="entry name" value="Rev_trsase/Diguanyl_cyclase"/>
</dbReference>
<dbReference type="NCBIfam" id="TIGR00254">
    <property type="entry name" value="GGDEF"/>
    <property type="match status" value="1"/>
</dbReference>
<feature type="domain" description="PAC" evidence="2">
    <location>
        <begin position="463"/>
        <end position="514"/>
    </location>
</feature>
<dbReference type="SUPFAM" id="SSF55785">
    <property type="entry name" value="PYP-like sensor domain (PAS domain)"/>
    <property type="match status" value="3"/>
</dbReference>
<keyword evidence="6" id="KW-1185">Reference proteome</keyword>
<dbReference type="InterPro" id="IPR029787">
    <property type="entry name" value="Nucleotide_cyclase"/>
</dbReference>
<dbReference type="RefSeq" id="WP_263846236.1">
    <property type="nucleotide sequence ID" value="NZ_JALIEB010000025.1"/>
</dbReference>
<dbReference type="Gene3D" id="3.20.20.450">
    <property type="entry name" value="EAL domain"/>
    <property type="match status" value="1"/>
</dbReference>
<dbReference type="SMART" id="SM00091">
    <property type="entry name" value="PAS"/>
    <property type="match status" value="3"/>
</dbReference>
<dbReference type="Pfam" id="PF08447">
    <property type="entry name" value="PAS_3"/>
    <property type="match status" value="3"/>
</dbReference>
<dbReference type="Gene3D" id="3.30.70.270">
    <property type="match status" value="1"/>
</dbReference>
<evidence type="ECO:0000259" key="2">
    <source>
        <dbReference type="PROSITE" id="PS50113"/>
    </source>
</evidence>
<sequence length="955" mass="107017">MRGEGFSNAESFAPPLVEALAVPAFLLTPDYKVIAANTVARSIFENEEGDALSGVDLISLICPERRPAAVAHLDQIRHGTAPLDVAIIPLRYDEKLHIFSVTAFRDEAQEIQGFLGQCADTVQRNNDLDMWQSIPDDLPQRSWEFDAEDRTKPLRTIQTAGLEAPTAGPFAAYLDLVHPQDRGNLENALAALLSKVDHRLSLSYRVRMSDGSFATLFGKGSVTGQSATGVPTRITIVETDVSGHAEVPGGATSLAESERRWKTAVLSANQGVWDHDFERGRHFLSRSWRDLRGIGDEDPIPLATDDWLATIHPKDLPLICEELRRLELGETDVINYKFRQRHADGHWIWVLSRGRVVRRDADGLPARIIGTEIDITDIKTVEVESQRMAERLDVAMEAAGMARWEYNVNTNQAFWDDRLLKMFGVTDGENIRSGEEWSTFIHPDDREFAVAYTEECLREGRDVALDYRLLSRDGRVRHVRTRGKYVNDTETGPRYYGVNFDITEDKLRAQELEDARARLEHESRHDALTGLANRRRLDDVYTERVKTSGGGGGRLAVLHFDIDHFKQINDTLGHDAGDATLRHAARILLRNTPESALVSRVGGDEFVALFFDAPDHAALEEIAQKIITDMSRPFFYGSQECNIGTSIGIAVAEDMSQADNNMFIDADLALYEAKKAGRGRYRFYSTTMKEEARRRKNSFDALLAGFDQGEITCHYQPQFDAKTLELTGLEALVRWESARFGLIMPEEFLQTAEDMGLLAQFDELVLRRALYDMERWQGAGLFVPPISVNVSAHRLNDPSLADRLRELDLPRGMLSFELLESAFLDARNDVIDKNLNVIGEMGIDIEIDDFGSGHASIASLLQIAPKRLKIDRTLIQPIVHSQRQRDLVRTIIGIGRMLDIRVVAEGVETAAHVPILNEMGCCYLQGFGLARPMDYACLTGFLADVMENEGRLLLA</sequence>
<evidence type="ECO:0000259" key="4">
    <source>
        <dbReference type="PROSITE" id="PS50887"/>
    </source>
</evidence>
<dbReference type="SUPFAM" id="SSF141868">
    <property type="entry name" value="EAL domain-like"/>
    <property type="match status" value="1"/>
</dbReference>
<dbReference type="PROSITE" id="PS50113">
    <property type="entry name" value="PAC"/>
    <property type="match status" value="2"/>
</dbReference>
<reference evidence="5 6" key="1">
    <citation type="submission" date="2022-04" db="EMBL/GenBank/DDBJ databases">
        <title>Roseobacter sp. WL0113 is a bacterium isolated from neritic sediment.</title>
        <authorList>
            <person name="Wang L."/>
            <person name="He W."/>
            <person name="Zhang D.-F."/>
        </authorList>
    </citation>
    <scope>NUCLEOTIDE SEQUENCE [LARGE SCALE GENOMIC DNA]</scope>
    <source>
        <strain evidence="5 6">WL0113</strain>
    </source>
</reference>
<dbReference type="SUPFAM" id="SSF55073">
    <property type="entry name" value="Nucleotide cyclase"/>
    <property type="match status" value="1"/>
</dbReference>
<dbReference type="InterPro" id="IPR035965">
    <property type="entry name" value="PAS-like_dom_sf"/>
</dbReference>
<dbReference type="Proteomes" id="UP001208690">
    <property type="component" value="Unassembled WGS sequence"/>
</dbReference>
<evidence type="ECO:0000259" key="1">
    <source>
        <dbReference type="PROSITE" id="PS50112"/>
    </source>
</evidence>
<feature type="domain" description="GGDEF" evidence="4">
    <location>
        <begin position="553"/>
        <end position="686"/>
    </location>
</feature>
<evidence type="ECO:0000259" key="3">
    <source>
        <dbReference type="PROSITE" id="PS50883"/>
    </source>
</evidence>
<dbReference type="InterPro" id="IPR000014">
    <property type="entry name" value="PAS"/>
</dbReference>